<dbReference type="Proteomes" id="UP000253919">
    <property type="component" value="Unassembled WGS sequence"/>
</dbReference>
<evidence type="ECO:0000313" key="1">
    <source>
        <dbReference type="EMBL" id="RDC65053.1"/>
    </source>
</evidence>
<name>A0A369QJE1_9BACT</name>
<dbReference type="EMBL" id="QASA01000001">
    <property type="protein sequence ID" value="RDC65053.1"/>
    <property type="molecule type" value="Genomic_DNA"/>
</dbReference>
<gene>
    <name evidence="1" type="ORF">AHMF7616_03676</name>
</gene>
<comment type="caution">
    <text evidence="1">The sequence shown here is derived from an EMBL/GenBank/DDBJ whole genome shotgun (WGS) entry which is preliminary data.</text>
</comment>
<dbReference type="AlphaFoldDB" id="A0A369QJE1"/>
<keyword evidence="2" id="KW-1185">Reference proteome</keyword>
<sequence length="285" mass="33342">MIRLSSVKDNRFETIKDISQNIYNLLMADGKVIKDSHTQFVVFKYLQLNINEYSEFLRELSNVPVTNIDIKIITDNVLIMEANRIVLNLLSSFKFFLDNAQTFLKRKYGKNSKIVNDFIDLTKQHYDASFAYRFLSKLRNYSLHLGFPIDGLHFQAEPNNKNPEKMIGDFAILINIETMLNEKDLFGSVYKELLELQEDIDIRPLIKDLSISIIDIQKFIYKIQQEELEEAISNIETFAGEFKTSENDITVFSDYAESDNVINFKVYTLPFDLIEDFNTYRKSLK</sequence>
<accession>A0A369QJE1</accession>
<organism evidence="1 2">
    <name type="scientific">Adhaeribacter pallidiroseus</name>
    <dbReference type="NCBI Taxonomy" id="2072847"/>
    <lineage>
        <taxon>Bacteria</taxon>
        <taxon>Pseudomonadati</taxon>
        <taxon>Bacteroidota</taxon>
        <taxon>Cytophagia</taxon>
        <taxon>Cytophagales</taxon>
        <taxon>Hymenobacteraceae</taxon>
        <taxon>Adhaeribacter</taxon>
    </lineage>
</organism>
<evidence type="ECO:0000313" key="2">
    <source>
        <dbReference type="Proteomes" id="UP000253919"/>
    </source>
</evidence>
<proteinExistence type="predicted"/>
<protein>
    <submittedName>
        <fullName evidence="1">Uncharacterized protein</fullName>
    </submittedName>
</protein>
<reference evidence="1 2" key="1">
    <citation type="submission" date="2018-04" db="EMBL/GenBank/DDBJ databases">
        <title>Adhaeribacter sp. HMF7616 genome sequencing and assembly.</title>
        <authorList>
            <person name="Kang H."/>
            <person name="Kang J."/>
            <person name="Cha I."/>
            <person name="Kim H."/>
            <person name="Joh K."/>
        </authorList>
    </citation>
    <scope>NUCLEOTIDE SEQUENCE [LARGE SCALE GENOMIC DNA]</scope>
    <source>
        <strain evidence="1 2">HMF7616</strain>
    </source>
</reference>